<evidence type="ECO:0000256" key="7">
    <source>
        <dbReference type="ARBA" id="ARBA00022927"/>
    </source>
</evidence>
<dbReference type="GO" id="GO:0007017">
    <property type="term" value="P:microtubule-based process"/>
    <property type="evidence" value="ECO:0007669"/>
    <property type="project" value="InterPro"/>
</dbReference>
<dbReference type="GO" id="GO:0005634">
    <property type="term" value="C:nucleus"/>
    <property type="evidence" value="ECO:0007669"/>
    <property type="project" value="UniProtKB-SubCell"/>
</dbReference>
<keyword evidence="10" id="KW-0243">Dynein</keyword>
<dbReference type="SUPFAM" id="SSF54648">
    <property type="entry name" value="DLC"/>
    <property type="match status" value="1"/>
</dbReference>
<keyword evidence="7" id="KW-0653">Protein transport</keyword>
<evidence type="ECO:0000256" key="1">
    <source>
        <dbReference type="ARBA" id="ARBA00004123"/>
    </source>
</evidence>
<dbReference type="AlphaFoldDB" id="A0A0G4G7N8"/>
<evidence type="ECO:0000256" key="10">
    <source>
        <dbReference type="RuleBase" id="RU365010"/>
    </source>
</evidence>
<dbReference type="InterPro" id="IPR001372">
    <property type="entry name" value="Dynein_light_chain_typ-1/2"/>
</dbReference>
<dbReference type="Pfam" id="PF01221">
    <property type="entry name" value="Dynein_light"/>
    <property type="match status" value="1"/>
</dbReference>
<dbReference type="SMART" id="SM01375">
    <property type="entry name" value="Dynein_light"/>
    <property type="match status" value="1"/>
</dbReference>
<dbReference type="EMBL" id="CDMY01000586">
    <property type="protein sequence ID" value="CEM24661.1"/>
    <property type="molecule type" value="Genomic_DNA"/>
</dbReference>
<dbReference type="PANTHER" id="PTHR11886">
    <property type="entry name" value="DYNEIN LIGHT CHAIN"/>
    <property type="match status" value="1"/>
</dbReference>
<keyword evidence="10" id="KW-0505">Motor protein</keyword>
<dbReference type="GO" id="GO:0051028">
    <property type="term" value="P:mRNA transport"/>
    <property type="evidence" value="ECO:0007669"/>
    <property type="project" value="UniProtKB-KW"/>
</dbReference>
<dbReference type="GO" id="GO:0015031">
    <property type="term" value="P:protein transport"/>
    <property type="evidence" value="ECO:0007669"/>
    <property type="project" value="UniProtKB-KW"/>
</dbReference>
<dbReference type="CDD" id="cd21452">
    <property type="entry name" value="DLC-like_DYNLL1_DYNLL2"/>
    <property type="match status" value="1"/>
</dbReference>
<evidence type="ECO:0000256" key="6">
    <source>
        <dbReference type="ARBA" id="ARBA00022816"/>
    </source>
</evidence>
<evidence type="ECO:0000313" key="11">
    <source>
        <dbReference type="EMBL" id="CEM24661.1"/>
    </source>
</evidence>
<evidence type="ECO:0000256" key="4">
    <source>
        <dbReference type="ARBA" id="ARBA00022490"/>
    </source>
</evidence>
<keyword evidence="5 10" id="KW-0493">Microtubule</keyword>
<dbReference type="VEuPathDB" id="CryptoDB:Vbra_9709"/>
<keyword evidence="6" id="KW-0509">mRNA transport</keyword>
<protein>
    <recommendedName>
        <fullName evidence="10">Dynein light chain</fullName>
    </recommendedName>
</protein>
<dbReference type="Proteomes" id="UP000041254">
    <property type="component" value="Unassembled WGS sequence"/>
</dbReference>
<dbReference type="InterPro" id="IPR037177">
    <property type="entry name" value="DLC_sf"/>
</dbReference>
<dbReference type="PANTHER" id="PTHR11886:SF35">
    <property type="entry name" value="DYNEIN LIGHT CHAIN"/>
    <property type="match status" value="1"/>
</dbReference>
<keyword evidence="9" id="KW-0539">Nucleus</keyword>
<dbReference type="OMA" id="QFTHESK"/>
<evidence type="ECO:0000256" key="8">
    <source>
        <dbReference type="ARBA" id="ARBA00023212"/>
    </source>
</evidence>
<comment type="similarity">
    <text evidence="10">Belongs to the dynein light chain family.</text>
</comment>
<dbReference type="GO" id="GO:0045505">
    <property type="term" value="F:dynein intermediate chain binding"/>
    <property type="evidence" value="ECO:0007669"/>
    <property type="project" value="TreeGrafter"/>
</dbReference>
<sequence>MQTDMDSQEMQTDAVAQASVALSKYETEKDVSRHIKSFFDAKYSPNWHCVVGKNFASYATHESKTYIFFYLGQVAVLLYKA</sequence>
<organism evidence="11 12">
    <name type="scientific">Vitrella brassicaformis (strain CCMP3155)</name>
    <dbReference type="NCBI Taxonomy" id="1169540"/>
    <lineage>
        <taxon>Eukaryota</taxon>
        <taxon>Sar</taxon>
        <taxon>Alveolata</taxon>
        <taxon>Colpodellida</taxon>
        <taxon>Vitrellaceae</taxon>
        <taxon>Vitrella</taxon>
    </lineage>
</organism>
<keyword evidence="3" id="KW-0813">Transport</keyword>
<dbReference type="GO" id="GO:0005874">
    <property type="term" value="C:microtubule"/>
    <property type="evidence" value="ECO:0007669"/>
    <property type="project" value="UniProtKB-KW"/>
</dbReference>
<dbReference type="GO" id="GO:0005868">
    <property type="term" value="C:cytoplasmic dynein complex"/>
    <property type="evidence" value="ECO:0007669"/>
    <property type="project" value="TreeGrafter"/>
</dbReference>
<name>A0A0G4G7N8_VITBC</name>
<reference evidence="11 12" key="1">
    <citation type="submission" date="2014-11" db="EMBL/GenBank/DDBJ databases">
        <authorList>
            <person name="Zhu J."/>
            <person name="Qi W."/>
            <person name="Song R."/>
        </authorList>
    </citation>
    <scope>NUCLEOTIDE SEQUENCE [LARGE SCALE GENOMIC DNA]</scope>
</reference>
<evidence type="ECO:0000313" key="12">
    <source>
        <dbReference type="Proteomes" id="UP000041254"/>
    </source>
</evidence>
<accession>A0A0G4G7N8</accession>
<evidence type="ECO:0000256" key="3">
    <source>
        <dbReference type="ARBA" id="ARBA00022448"/>
    </source>
</evidence>
<gene>
    <name evidence="11" type="ORF">Vbra_9709</name>
</gene>
<dbReference type="FunFam" id="3.30.740.10:FF:000005">
    <property type="entry name" value="Dynein light chain"/>
    <property type="match status" value="1"/>
</dbReference>
<keyword evidence="4 10" id="KW-0963">Cytoplasm</keyword>
<dbReference type="Gene3D" id="3.30.740.10">
    <property type="entry name" value="Protein Inhibitor Of Neuronal Nitric Oxide Synthase"/>
    <property type="match status" value="1"/>
</dbReference>
<dbReference type="STRING" id="1169540.A0A0G4G7N8"/>
<dbReference type="InParanoid" id="A0A0G4G7N8"/>
<evidence type="ECO:0000256" key="5">
    <source>
        <dbReference type="ARBA" id="ARBA00022701"/>
    </source>
</evidence>
<evidence type="ECO:0000256" key="2">
    <source>
        <dbReference type="ARBA" id="ARBA00004245"/>
    </source>
</evidence>
<dbReference type="OrthoDB" id="10033309at2759"/>
<proteinExistence type="inferred from homology"/>
<keyword evidence="8 10" id="KW-0206">Cytoskeleton</keyword>
<comment type="subcellular location">
    <subcellularLocation>
        <location evidence="2 10">Cytoplasm</location>
        <location evidence="2 10">Cytoskeleton</location>
    </subcellularLocation>
    <subcellularLocation>
        <location evidence="1">Nucleus</location>
    </subcellularLocation>
</comment>
<keyword evidence="12" id="KW-1185">Reference proteome</keyword>
<evidence type="ECO:0000256" key="9">
    <source>
        <dbReference type="ARBA" id="ARBA00023242"/>
    </source>
</evidence>